<dbReference type="AlphaFoldDB" id="A0A1B0ANI0"/>
<dbReference type="EnsemblMetazoa" id="GPPI002944-RA">
    <property type="protein sequence ID" value="GPPI002944-PA"/>
    <property type="gene ID" value="GPPI002944"/>
</dbReference>
<keyword evidence="3" id="KW-1185">Reference proteome</keyword>
<organism evidence="2 3">
    <name type="scientific">Glossina palpalis gambiensis</name>
    <dbReference type="NCBI Taxonomy" id="67801"/>
    <lineage>
        <taxon>Eukaryota</taxon>
        <taxon>Metazoa</taxon>
        <taxon>Ecdysozoa</taxon>
        <taxon>Arthropoda</taxon>
        <taxon>Hexapoda</taxon>
        <taxon>Insecta</taxon>
        <taxon>Pterygota</taxon>
        <taxon>Neoptera</taxon>
        <taxon>Endopterygota</taxon>
        <taxon>Diptera</taxon>
        <taxon>Brachycera</taxon>
        <taxon>Muscomorpha</taxon>
        <taxon>Hippoboscoidea</taxon>
        <taxon>Glossinidae</taxon>
        <taxon>Glossina</taxon>
    </lineage>
</organism>
<evidence type="ECO:0000256" key="1">
    <source>
        <dbReference type="SAM" id="Phobius"/>
    </source>
</evidence>
<protein>
    <submittedName>
        <fullName evidence="2">Uncharacterized protein</fullName>
    </submittedName>
</protein>
<keyword evidence="1" id="KW-1133">Transmembrane helix</keyword>
<evidence type="ECO:0000313" key="2">
    <source>
        <dbReference type="EnsemblMetazoa" id="GPPI002944-PA"/>
    </source>
</evidence>
<evidence type="ECO:0000313" key="3">
    <source>
        <dbReference type="Proteomes" id="UP000092460"/>
    </source>
</evidence>
<dbReference type="EMBL" id="JXJN01000834">
    <property type="status" value="NOT_ANNOTATED_CDS"/>
    <property type="molecule type" value="Genomic_DNA"/>
</dbReference>
<keyword evidence="1" id="KW-0812">Transmembrane</keyword>
<reference evidence="2" key="2">
    <citation type="submission" date="2020-05" db="UniProtKB">
        <authorList>
            <consortium name="EnsemblMetazoa"/>
        </authorList>
    </citation>
    <scope>IDENTIFICATION</scope>
    <source>
        <strain evidence="2">IAEA</strain>
    </source>
</reference>
<accession>A0A1B0ANI0</accession>
<dbReference type="VEuPathDB" id="VectorBase:GPPI002944"/>
<reference evidence="3" key="1">
    <citation type="submission" date="2015-01" db="EMBL/GenBank/DDBJ databases">
        <authorList>
            <person name="Aksoy S."/>
            <person name="Warren W."/>
            <person name="Wilson R.K."/>
        </authorList>
    </citation>
    <scope>NUCLEOTIDE SEQUENCE [LARGE SCALE GENOMIC DNA]</scope>
    <source>
        <strain evidence="3">IAEA</strain>
    </source>
</reference>
<feature type="transmembrane region" description="Helical" evidence="1">
    <location>
        <begin position="13"/>
        <end position="31"/>
    </location>
</feature>
<keyword evidence="1" id="KW-0472">Membrane</keyword>
<dbReference type="EMBL" id="JXJN01000833">
    <property type="status" value="NOT_ANNOTATED_CDS"/>
    <property type="molecule type" value="Genomic_DNA"/>
</dbReference>
<name>A0A1B0ANI0_9MUSC</name>
<dbReference type="Proteomes" id="UP000092460">
    <property type="component" value="Unassembled WGS sequence"/>
</dbReference>
<proteinExistence type="predicted"/>
<feature type="transmembrane region" description="Helical" evidence="1">
    <location>
        <begin position="52"/>
        <end position="74"/>
    </location>
</feature>
<sequence length="108" mass="12276">MKFKNGRITYADALLFINSCGAMLKIAKILCIRVSFIRPYHKWRCTQVKLQYAIVIMLYTHLILPNSISILLGFNVDIINIPELQQCDIVARSFSITDQKSETGLGIV</sequence>